<reference evidence="1 2" key="1">
    <citation type="submission" date="2020-08" db="EMBL/GenBank/DDBJ databases">
        <title>Genomic Encyclopedia of Type Strains, Phase IV (KMG-IV): sequencing the most valuable type-strain genomes for metagenomic binning, comparative biology and taxonomic classification.</title>
        <authorList>
            <person name="Goeker M."/>
        </authorList>
    </citation>
    <scope>NUCLEOTIDE SEQUENCE [LARGE SCALE GENOMIC DNA]</scope>
    <source>
        <strain evidence="1 2">DSM 44197</strain>
    </source>
</reference>
<protein>
    <recommendedName>
        <fullName evidence="3">DUF397 domain-containing protein</fullName>
    </recommendedName>
</protein>
<organism evidence="1 2">
    <name type="scientific">Actinomadura namibiensis</name>
    <dbReference type="NCBI Taxonomy" id="182080"/>
    <lineage>
        <taxon>Bacteria</taxon>
        <taxon>Bacillati</taxon>
        <taxon>Actinomycetota</taxon>
        <taxon>Actinomycetes</taxon>
        <taxon>Streptosporangiales</taxon>
        <taxon>Thermomonosporaceae</taxon>
        <taxon>Actinomadura</taxon>
    </lineage>
</organism>
<evidence type="ECO:0000313" key="1">
    <source>
        <dbReference type="EMBL" id="MBA8953631.1"/>
    </source>
</evidence>
<evidence type="ECO:0000313" key="2">
    <source>
        <dbReference type="Proteomes" id="UP000572680"/>
    </source>
</evidence>
<gene>
    <name evidence="1" type="ORF">HNR61_005284</name>
</gene>
<dbReference type="RefSeq" id="WP_376770273.1">
    <property type="nucleotide sequence ID" value="NZ_BAAALP010000072.1"/>
</dbReference>
<evidence type="ECO:0008006" key="3">
    <source>
        <dbReference type="Google" id="ProtNLM"/>
    </source>
</evidence>
<dbReference type="Proteomes" id="UP000572680">
    <property type="component" value="Unassembled WGS sequence"/>
</dbReference>
<accession>A0A7W3LSR3</accession>
<dbReference type="EMBL" id="JACJIA010000007">
    <property type="protein sequence ID" value="MBA8953631.1"/>
    <property type="molecule type" value="Genomic_DNA"/>
</dbReference>
<dbReference type="AlphaFoldDB" id="A0A7W3LSR3"/>
<keyword evidence="2" id="KW-1185">Reference proteome</keyword>
<comment type="caution">
    <text evidence="1">The sequence shown here is derived from an EMBL/GenBank/DDBJ whole genome shotgun (WGS) entry which is preliminary data.</text>
</comment>
<proteinExistence type="predicted"/>
<name>A0A7W3LSR3_ACTNM</name>
<sequence>MVGMTGIRDSKDPNGPLLLVGRESARMLSERIKNS</sequence>